<evidence type="ECO:0000256" key="1">
    <source>
        <dbReference type="SAM" id="Phobius"/>
    </source>
</evidence>
<evidence type="ECO:0000313" key="2">
    <source>
        <dbReference type="EMBL" id="RGS36811.1"/>
    </source>
</evidence>
<gene>
    <name evidence="2" type="ORF">DWX97_11675</name>
</gene>
<sequence length="127" mass="15823">MGVVYRFYINPFYHVTKIAMDFTAYRRISPNDYRDFPILLEQKRYYFGFQCTKLNLQCKFITHETYPFDGYKMPEKSVRDIWLSTDEIKAIRDVKVSRENRIRKYLRNLYMFIHFIYLIFFYYFCSK</sequence>
<keyword evidence="1" id="KW-1133">Transmembrane helix</keyword>
<evidence type="ECO:0000313" key="3">
    <source>
        <dbReference type="Proteomes" id="UP000283341"/>
    </source>
</evidence>
<protein>
    <submittedName>
        <fullName evidence="2">Uncharacterized protein</fullName>
    </submittedName>
</protein>
<dbReference type="Proteomes" id="UP000283341">
    <property type="component" value="Unassembled WGS sequence"/>
</dbReference>
<name>A0A412IHT7_9BACE</name>
<proteinExistence type="predicted"/>
<feature type="transmembrane region" description="Helical" evidence="1">
    <location>
        <begin position="105"/>
        <end position="124"/>
    </location>
</feature>
<reference evidence="2 3" key="1">
    <citation type="submission" date="2018-08" db="EMBL/GenBank/DDBJ databases">
        <title>A genome reference for cultivated species of the human gut microbiota.</title>
        <authorList>
            <person name="Zou Y."/>
            <person name="Xue W."/>
            <person name="Luo G."/>
        </authorList>
    </citation>
    <scope>NUCLEOTIDE SEQUENCE [LARGE SCALE GENOMIC DNA]</scope>
    <source>
        <strain evidence="2 3">AF22-3AC</strain>
    </source>
</reference>
<keyword evidence="1" id="KW-0472">Membrane</keyword>
<accession>A0A412IHT7</accession>
<dbReference type="AlphaFoldDB" id="A0A412IHT7"/>
<organism evidence="2 3">
    <name type="scientific">Bacteroides cellulosilyticus</name>
    <dbReference type="NCBI Taxonomy" id="246787"/>
    <lineage>
        <taxon>Bacteria</taxon>
        <taxon>Pseudomonadati</taxon>
        <taxon>Bacteroidota</taxon>
        <taxon>Bacteroidia</taxon>
        <taxon>Bacteroidales</taxon>
        <taxon>Bacteroidaceae</taxon>
        <taxon>Bacteroides</taxon>
    </lineage>
</organism>
<dbReference type="EMBL" id="QRVJ01000008">
    <property type="protein sequence ID" value="RGS36811.1"/>
    <property type="molecule type" value="Genomic_DNA"/>
</dbReference>
<comment type="caution">
    <text evidence="2">The sequence shown here is derived from an EMBL/GenBank/DDBJ whole genome shotgun (WGS) entry which is preliminary data.</text>
</comment>
<keyword evidence="1" id="KW-0812">Transmembrane</keyword>